<name>A0A915KZD5_ROMCU</name>
<evidence type="ECO:0000256" key="1">
    <source>
        <dbReference type="ARBA" id="ARBA00023157"/>
    </source>
</evidence>
<accession>A0A915KZD5</accession>
<reference evidence="4" key="1">
    <citation type="submission" date="2022-11" db="UniProtKB">
        <authorList>
            <consortium name="WormBaseParasite"/>
        </authorList>
    </citation>
    <scope>IDENTIFICATION</scope>
</reference>
<dbReference type="WBParaSite" id="nRc.2.0.1.t43824-RA">
    <property type="protein sequence ID" value="nRc.2.0.1.t43824-RA"/>
    <property type="gene ID" value="nRc.2.0.1.g43824"/>
</dbReference>
<dbReference type="AlphaFoldDB" id="A0A915KZD5"/>
<keyword evidence="1" id="KW-1015">Disulfide bond</keyword>
<proteinExistence type="predicted"/>
<dbReference type="PROSITE" id="PS50240">
    <property type="entry name" value="TRYPSIN_DOM"/>
    <property type="match status" value="1"/>
</dbReference>
<evidence type="ECO:0000313" key="3">
    <source>
        <dbReference type="Proteomes" id="UP000887565"/>
    </source>
</evidence>
<feature type="domain" description="Peptidase S1" evidence="2">
    <location>
        <begin position="133"/>
        <end position="290"/>
    </location>
</feature>
<evidence type="ECO:0000313" key="4">
    <source>
        <dbReference type="WBParaSite" id="nRc.2.0.1.t43824-RA"/>
    </source>
</evidence>
<dbReference type="InterPro" id="IPR001254">
    <property type="entry name" value="Trypsin_dom"/>
</dbReference>
<dbReference type="Pfam" id="PF00089">
    <property type="entry name" value="Trypsin"/>
    <property type="match status" value="1"/>
</dbReference>
<protein>
    <submittedName>
        <fullName evidence="4">Peptidase S1 domain-containing protein</fullName>
    </submittedName>
</protein>
<dbReference type="SUPFAM" id="SSF50494">
    <property type="entry name" value="Trypsin-like serine proteases"/>
    <property type="match status" value="1"/>
</dbReference>
<dbReference type="InterPro" id="IPR009003">
    <property type="entry name" value="Peptidase_S1_PA"/>
</dbReference>
<keyword evidence="3" id="KW-1185">Reference proteome</keyword>
<dbReference type="PANTHER" id="PTHR24253">
    <property type="entry name" value="TRANSMEMBRANE PROTEASE SERINE"/>
    <property type="match status" value="1"/>
</dbReference>
<dbReference type="Gene3D" id="2.40.10.10">
    <property type="entry name" value="Trypsin-like serine proteases"/>
    <property type="match status" value="1"/>
</dbReference>
<sequence>MKKQVKPETGKTYFAGNVAPKTAHALGQCANATIFHDFTIIEKWIVSDSTVCFFDGKFYKHLAEVKSGCRRKCLCRQGVIECANQCQEDEIQADKLVVCRSMNALGECCPKTECQRNSSDFLNVVKCQDPKVILPANENRQEMTVPPWSYFIVVNRYSTNNAATWCGATLVDEKWVLTPAHCLYTADSPDSHFVLSTPNFVEIYKPDAEAASVNLVGRTTASKILRLRVHPNYQRPGDESLSKSRSYSSFDFAMLELDPPIRPSPHEQPINLPWTSECYQFVDNARCKVSSTNPNGSGKSEKKSRECELFIFA</sequence>
<dbReference type="PANTHER" id="PTHR24253:SF153">
    <property type="entry name" value="SERINE PROTEASE HEPSIN"/>
    <property type="match status" value="1"/>
</dbReference>
<dbReference type="GO" id="GO:0004252">
    <property type="term" value="F:serine-type endopeptidase activity"/>
    <property type="evidence" value="ECO:0007669"/>
    <property type="project" value="InterPro"/>
</dbReference>
<dbReference type="InterPro" id="IPR043504">
    <property type="entry name" value="Peptidase_S1_PA_chymotrypsin"/>
</dbReference>
<evidence type="ECO:0000259" key="2">
    <source>
        <dbReference type="PROSITE" id="PS50240"/>
    </source>
</evidence>
<organism evidence="3 4">
    <name type="scientific">Romanomermis culicivorax</name>
    <name type="common">Nematode worm</name>
    <dbReference type="NCBI Taxonomy" id="13658"/>
    <lineage>
        <taxon>Eukaryota</taxon>
        <taxon>Metazoa</taxon>
        <taxon>Ecdysozoa</taxon>
        <taxon>Nematoda</taxon>
        <taxon>Enoplea</taxon>
        <taxon>Dorylaimia</taxon>
        <taxon>Mermithida</taxon>
        <taxon>Mermithoidea</taxon>
        <taxon>Mermithidae</taxon>
        <taxon>Romanomermis</taxon>
    </lineage>
</organism>
<dbReference type="GO" id="GO:0006508">
    <property type="term" value="P:proteolysis"/>
    <property type="evidence" value="ECO:0007669"/>
    <property type="project" value="InterPro"/>
</dbReference>
<dbReference type="Proteomes" id="UP000887565">
    <property type="component" value="Unplaced"/>
</dbReference>